<protein>
    <submittedName>
        <fullName evidence="2">Uncharacterized protein</fullName>
    </submittedName>
</protein>
<evidence type="ECO:0000313" key="2">
    <source>
        <dbReference type="EMBL" id="SUA43148.1"/>
    </source>
</evidence>
<dbReference type="RefSeq" id="WP_258562158.1">
    <property type="nucleotide sequence ID" value="NZ_UGRU01000001.1"/>
</dbReference>
<dbReference type="Proteomes" id="UP000255082">
    <property type="component" value="Unassembled WGS sequence"/>
</dbReference>
<feature type="region of interest" description="Disordered" evidence="1">
    <location>
        <begin position="1"/>
        <end position="41"/>
    </location>
</feature>
<reference evidence="2 3" key="1">
    <citation type="submission" date="2018-06" db="EMBL/GenBank/DDBJ databases">
        <authorList>
            <consortium name="Pathogen Informatics"/>
            <person name="Doyle S."/>
        </authorList>
    </citation>
    <scope>NUCLEOTIDE SEQUENCE [LARGE SCALE GENOMIC DNA]</scope>
    <source>
        <strain evidence="2 3">NCTC13184</strain>
    </source>
</reference>
<gene>
    <name evidence="2" type="ORF">NCTC13184_02509</name>
</gene>
<name>A0A378WPH9_9NOCA</name>
<evidence type="ECO:0000256" key="1">
    <source>
        <dbReference type="SAM" id="MobiDB-lite"/>
    </source>
</evidence>
<proteinExistence type="predicted"/>
<accession>A0A378WPH9</accession>
<organism evidence="2 3">
    <name type="scientific">Nocardia africana</name>
    <dbReference type="NCBI Taxonomy" id="134964"/>
    <lineage>
        <taxon>Bacteria</taxon>
        <taxon>Bacillati</taxon>
        <taxon>Actinomycetota</taxon>
        <taxon>Actinomycetes</taxon>
        <taxon>Mycobacteriales</taxon>
        <taxon>Nocardiaceae</taxon>
        <taxon>Nocardia</taxon>
    </lineage>
</organism>
<sequence>MTDGLPRTGGDQAVTDGALSATGGDQVVTDGPQPPVAGTAA</sequence>
<evidence type="ECO:0000313" key="3">
    <source>
        <dbReference type="Proteomes" id="UP000255082"/>
    </source>
</evidence>
<dbReference type="AlphaFoldDB" id="A0A378WPH9"/>
<dbReference type="EMBL" id="UGRU01000001">
    <property type="protein sequence ID" value="SUA43148.1"/>
    <property type="molecule type" value="Genomic_DNA"/>
</dbReference>